<dbReference type="AlphaFoldDB" id="A0A0A1ZFE6"/>
<dbReference type="STRING" id="59925.EU91_0238"/>
<protein>
    <submittedName>
        <fullName evidence="2">Iron-sulfur cluster assembly protein SufD</fullName>
    </submittedName>
</protein>
<dbReference type="SUPFAM" id="SSF101960">
    <property type="entry name" value="Stabilizer of iron transporter SufD"/>
    <property type="match status" value="1"/>
</dbReference>
<dbReference type="PANTHER" id="PTHR43575">
    <property type="entry name" value="PROTEIN ABCI7, CHLOROPLASTIC"/>
    <property type="match status" value="1"/>
</dbReference>
<reference evidence="3" key="1">
    <citation type="journal article" date="2014" name="Sci. Data">
        <title>Genomes of diverse isolates of the marine cyanobacterium Prochlorococcus.</title>
        <authorList>
            <person name="Biller S."/>
            <person name="Berube P."/>
            <person name="Thompson J."/>
            <person name="Kelly L."/>
            <person name="Roggensack S."/>
            <person name="Awad L."/>
            <person name="Roache-Johnson K."/>
            <person name="Ding H."/>
            <person name="Giovannoni S.J."/>
            <person name="Moore L.R."/>
            <person name="Chisholm S.W."/>
        </authorList>
    </citation>
    <scope>NUCLEOTIDE SEQUENCE [LARGE SCALE GENOMIC DNA]</scope>
    <source>
        <strain evidence="3">GP2</strain>
    </source>
</reference>
<dbReference type="Pfam" id="PF01458">
    <property type="entry name" value="SUFBD_core"/>
    <property type="match status" value="1"/>
</dbReference>
<evidence type="ECO:0000313" key="2">
    <source>
        <dbReference type="EMBL" id="KGF88307.1"/>
    </source>
</evidence>
<evidence type="ECO:0000259" key="1">
    <source>
        <dbReference type="Pfam" id="PF01458"/>
    </source>
</evidence>
<dbReference type="PANTHER" id="PTHR43575:SF1">
    <property type="entry name" value="PROTEIN ABCI7, CHLOROPLASTIC"/>
    <property type="match status" value="1"/>
</dbReference>
<feature type="domain" description="SUF system FeS cluster assembly SufBD core" evidence="1">
    <location>
        <begin position="153"/>
        <end position="375"/>
    </location>
</feature>
<dbReference type="OrthoDB" id="9803529at2"/>
<comment type="caution">
    <text evidence="2">The sequence shown here is derived from an EMBL/GenBank/DDBJ whole genome shotgun (WGS) entry which is preliminary data.</text>
</comment>
<dbReference type="EMBL" id="JNAH01000003">
    <property type="protein sequence ID" value="KGF88307.1"/>
    <property type="molecule type" value="Genomic_DNA"/>
</dbReference>
<evidence type="ECO:0000313" key="3">
    <source>
        <dbReference type="Proteomes" id="UP000030598"/>
    </source>
</evidence>
<name>A0A0A1ZFE6_PROMR</name>
<dbReference type="InterPro" id="IPR055346">
    <property type="entry name" value="Fe-S_cluster_assembly_SufBD"/>
</dbReference>
<dbReference type="InterPro" id="IPR037284">
    <property type="entry name" value="SUF_FeS_clus_asmbl_SufBD_sf"/>
</dbReference>
<sequence length="405" mass="46233">MEIIEKIKNNKADDNLTEIQKICLHKLQSNPFPNLKSELWRLSNKSKLSKFLDYSVNEKDSKFDIPYPKNSQSNIRLIIGENYQIKLIEKNYSIQQLSEDELQKYIKEQISFFKQNENWSDLLNLSLSCKNNILGLKINGSKIPPIEIFSNASRNSLKAKTLVIFLEKNCDIELLQVNLGKENSSLSQSTFFCLKENSSINHGVVSYGENRSNLLNSLNVIQQKNSAYNLGSLHFKFNYARFEISIKQSEGNAKTNIKGMQITKKDEQISTYAKIEFNGPNGFLDQINKSLADDKSHAIFEGSIIVPKIAQRTDASQLSRNLLLSNLAQIDTKPQLEIIADDVKCKHGATISQLNEEELFYMRTRGITLTEASKLQLSSYFQEIISFIPISKDKWDLLDKLLNEA</sequence>
<accession>A0A0A1ZFE6</accession>
<dbReference type="InterPro" id="IPR000825">
    <property type="entry name" value="SUF_FeS_clus_asmbl_SufBD_core"/>
</dbReference>
<dbReference type="GO" id="GO:0016226">
    <property type="term" value="P:iron-sulfur cluster assembly"/>
    <property type="evidence" value="ECO:0007669"/>
    <property type="project" value="InterPro"/>
</dbReference>
<gene>
    <name evidence="2" type="ORF">EU91_0238</name>
</gene>
<organism evidence="2 3">
    <name type="scientific">Prochlorococcus marinus str. GP2</name>
    <dbReference type="NCBI Taxonomy" id="59925"/>
    <lineage>
        <taxon>Bacteria</taxon>
        <taxon>Bacillati</taxon>
        <taxon>Cyanobacteriota</taxon>
        <taxon>Cyanophyceae</taxon>
        <taxon>Synechococcales</taxon>
        <taxon>Prochlorococcaceae</taxon>
        <taxon>Prochlorococcus</taxon>
    </lineage>
</organism>
<dbReference type="eggNOG" id="COG0719">
    <property type="taxonomic scope" value="Bacteria"/>
</dbReference>
<dbReference type="RefSeq" id="WP_032523854.1">
    <property type="nucleotide sequence ID" value="NZ_CP138934.1"/>
</dbReference>
<proteinExistence type="predicted"/>
<dbReference type="Proteomes" id="UP000030598">
    <property type="component" value="Unassembled WGS sequence"/>
</dbReference>